<accession>A0ABN1B0M9</accession>
<dbReference type="PANTHER" id="PTHR30537:SF5">
    <property type="entry name" value="HTH-TYPE TRANSCRIPTIONAL ACTIVATOR TTDR-RELATED"/>
    <property type="match status" value="1"/>
</dbReference>
<keyword evidence="2" id="KW-0805">Transcription regulation</keyword>
<evidence type="ECO:0000313" key="6">
    <source>
        <dbReference type="EMBL" id="GAA0486828.1"/>
    </source>
</evidence>
<dbReference type="InterPro" id="IPR036390">
    <property type="entry name" value="WH_DNA-bd_sf"/>
</dbReference>
<dbReference type="SUPFAM" id="SSF53850">
    <property type="entry name" value="Periplasmic binding protein-like II"/>
    <property type="match status" value="1"/>
</dbReference>
<dbReference type="InterPro" id="IPR036388">
    <property type="entry name" value="WH-like_DNA-bd_sf"/>
</dbReference>
<comment type="caution">
    <text evidence="6">The sequence shown here is derived from an EMBL/GenBank/DDBJ whole genome shotgun (WGS) entry which is preliminary data.</text>
</comment>
<keyword evidence="3" id="KW-0238">DNA-binding</keyword>
<gene>
    <name evidence="6" type="ORF">GCM10009096_32060</name>
</gene>
<dbReference type="Gene3D" id="1.10.10.10">
    <property type="entry name" value="Winged helix-like DNA-binding domain superfamily/Winged helix DNA-binding domain"/>
    <property type="match status" value="1"/>
</dbReference>
<dbReference type="PROSITE" id="PS50931">
    <property type="entry name" value="HTH_LYSR"/>
    <property type="match status" value="1"/>
</dbReference>
<dbReference type="InterPro" id="IPR005119">
    <property type="entry name" value="LysR_subst-bd"/>
</dbReference>
<dbReference type="InterPro" id="IPR000847">
    <property type="entry name" value="LysR_HTH_N"/>
</dbReference>
<dbReference type="Gene3D" id="3.40.190.290">
    <property type="match status" value="1"/>
</dbReference>
<evidence type="ECO:0000256" key="2">
    <source>
        <dbReference type="ARBA" id="ARBA00023015"/>
    </source>
</evidence>
<dbReference type="PRINTS" id="PR00039">
    <property type="entry name" value="HTHLYSR"/>
</dbReference>
<comment type="similarity">
    <text evidence="1">Belongs to the LysR transcriptional regulatory family.</text>
</comment>
<sequence length="294" mass="32230">MDRLTLLETFIRIAERGSISAAARDLGLSQASASRQLSDLEDRLGVQLITRTTHSLALTSAGKACLEKARDHLTSWSLLVETFANEAHVMQGSLRVVAPVALGQKLLADTAASFQASFPDVRIDWILEDENIRFSEMGCDLWIKVGPVPDETLIVKPIISVKRIIVASPQLITSKDQTPDTLADLPFAALSPFEGGHIPLTDKAGSKQSFRPSVSFTTNNIFAVHRAILSGQVTAVMPEWLVREDLIEGRLLNTLPDWRAPDLPVNIAYAPANRQTVRLKKFVEEITSSLEALV</sequence>
<evidence type="ECO:0000256" key="4">
    <source>
        <dbReference type="ARBA" id="ARBA00023163"/>
    </source>
</evidence>
<dbReference type="Proteomes" id="UP001500713">
    <property type="component" value="Unassembled WGS sequence"/>
</dbReference>
<proteinExistence type="inferred from homology"/>
<feature type="domain" description="HTH lysR-type" evidence="5">
    <location>
        <begin position="1"/>
        <end position="59"/>
    </location>
</feature>
<keyword evidence="4" id="KW-0804">Transcription</keyword>
<dbReference type="InterPro" id="IPR058163">
    <property type="entry name" value="LysR-type_TF_proteobact-type"/>
</dbReference>
<reference evidence="6 7" key="1">
    <citation type="journal article" date="2019" name="Int. J. Syst. Evol. Microbiol.">
        <title>The Global Catalogue of Microorganisms (GCM) 10K type strain sequencing project: providing services to taxonomists for standard genome sequencing and annotation.</title>
        <authorList>
            <consortium name="The Broad Institute Genomics Platform"/>
            <consortium name="The Broad Institute Genome Sequencing Center for Infectious Disease"/>
            <person name="Wu L."/>
            <person name="Ma J."/>
        </authorList>
    </citation>
    <scope>NUCLEOTIDE SEQUENCE [LARGE SCALE GENOMIC DNA]</scope>
    <source>
        <strain evidence="6 7">JCM 14162</strain>
    </source>
</reference>
<name>A0ABN1B0M9_9SPHN</name>
<evidence type="ECO:0000256" key="1">
    <source>
        <dbReference type="ARBA" id="ARBA00009437"/>
    </source>
</evidence>
<protein>
    <submittedName>
        <fullName evidence="6">LysR family transcriptional regulator</fullName>
    </submittedName>
</protein>
<organism evidence="6 7">
    <name type="scientific">Parasphingorhabdus litoris</name>
    <dbReference type="NCBI Taxonomy" id="394733"/>
    <lineage>
        <taxon>Bacteria</taxon>
        <taxon>Pseudomonadati</taxon>
        <taxon>Pseudomonadota</taxon>
        <taxon>Alphaproteobacteria</taxon>
        <taxon>Sphingomonadales</taxon>
        <taxon>Sphingomonadaceae</taxon>
        <taxon>Parasphingorhabdus</taxon>
    </lineage>
</organism>
<dbReference type="CDD" id="cd08422">
    <property type="entry name" value="PBP2_CrgA_like"/>
    <property type="match status" value="1"/>
</dbReference>
<dbReference type="Pfam" id="PF00126">
    <property type="entry name" value="HTH_1"/>
    <property type="match status" value="1"/>
</dbReference>
<dbReference type="Pfam" id="PF03466">
    <property type="entry name" value="LysR_substrate"/>
    <property type="match status" value="1"/>
</dbReference>
<evidence type="ECO:0000259" key="5">
    <source>
        <dbReference type="PROSITE" id="PS50931"/>
    </source>
</evidence>
<evidence type="ECO:0000313" key="7">
    <source>
        <dbReference type="Proteomes" id="UP001500713"/>
    </source>
</evidence>
<evidence type="ECO:0000256" key="3">
    <source>
        <dbReference type="ARBA" id="ARBA00023125"/>
    </source>
</evidence>
<dbReference type="SUPFAM" id="SSF46785">
    <property type="entry name" value="Winged helix' DNA-binding domain"/>
    <property type="match status" value="1"/>
</dbReference>
<keyword evidence="7" id="KW-1185">Reference proteome</keyword>
<dbReference type="PANTHER" id="PTHR30537">
    <property type="entry name" value="HTH-TYPE TRANSCRIPTIONAL REGULATOR"/>
    <property type="match status" value="1"/>
</dbReference>
<dbReference type="EMBL" id="BAAAEM010000003">
    <property type="protein sequence ID" value="GAA0486828.1"/>
    <property type="molecule type" value="Genomic_DNA"/>
</dbReference>